<dbReference type="InterPro" id="IPR002347">
    <property type="entry name" value="SDR_fam"/>
</dbReference>
<dbReference type="GO" id="GO:0016491">
    <property type="term" value="F:oxidoreductase activity"/>
    <property type="evidence" value="ECO:0007669"/>
    <property type="project" value="UniProtKB-KW"/>
</dbReference>
<dbReference type="PANTHER" id="PTHR43180:SF86">
    <property type="entry name" value="DEHYDROGENASE, PUTATIVE (AFU_ORTHOLOGUE AFUA_3G00290)-RELATED"/>
    <property type="match status" value="1"/>
</dbReference>
<evidence type="ECO:0000256" key="2">
    <source>
        <dbReference type="ARBA" id="ARBA00023002"/>
    </source>
</evidence>
<accession>A0A9Q8LE00</accession>
<dbReference type="RefSeq" id="XP_047759314.1">
    <property type="nucleotide sequence ID" value="XM_047907702.1"/>
</dbReference>
<dbReference type="Pfam" id="PF00106">
    <property type="entry name" value="adh_short"/>
    <property type="match status" value="1"/>
</dbReference>
<dbReference type="KEGG" id="ffu:CLAFUR5_08554"/>
<dbReference type="EMBL" id="CP090165">
    <property type="protein sequence ID" value="UJO14948.1"/>
    <property type="molecule type" value="Genomic_DNA"/>
</dbReference>
<dbReference type="Proteomes" id="UP000756132">
    <property type="component" value="Chromosome 3"/>
</dbReference>
<dbReference type="AlphaFoldDB" id="A0A9Q8LE00"/>
<reference evidence="3" key="2">
    <citation type="journal article" date="2022" name="Microb. Genom.">
        <title>A chromosome-scale genome assembly of the tomato pathogen Cladosporium fulvum reveals a compartmentalized genome architecture and the presence of a dispensable chromosome.</title>
        <authorList>
            <person name="Zaccaron A.Z."/>
            <person name="Chen L.H."/>
            <person name="Samaras A."/>
            <person name="Stergiopoulos I."/>
        </authorList>
    </citation>
    <scope>NUCLEOTIDE SEQUENCE</scope>
    <source>
        <strain evidence="3">Race5_Kim</strain>
    </source>
</reference>
<comment type="similarity">
    <text evidence="1">Belongs to the short-chain dehydrogenases/reductases (SDR) family.</text>
</comment>
<evidence type="ECO:0000256" key="1">
    <source>
        <dbReference type="ARBA" id="ARBA00006484"/>
    </source>
</evidence>
<keyword evidence="4" id="KW-1185">Reference proteome</keyword>
<dbReference type="PANTHER" id="PTHR43180">
    <property type="entry name" value="3-OXOACYL-(ACYL-CARRIER-PROTEIN) REDUCTASE (AFU_ORTHOLOGUE AFUA_6G11210)"/>
    <property type="match status" value="1"/>
</dbReference>
<evidence type="ECO:0000313" key="4">
    <source>
        <dbReference type="Proteomes" id="UP000756132"/>
    </source>
</evidence>
<dbReference type="InterPro" id="IPR036291">
    <property type="entry name" value="NAD(P)-bd_dom_sf"/>
</dbReference>
<dbReference type="GeneID" id="71988432"/>
<protein>
    <submittedName>
        <fullName evidence="3">Short-chain dehydrogenase/reductase prx4</fullName>
    </submittedName>
</protein>
<name>A0A9Q8LE00_PASFU</name>
<dbReference type="OrthoDB" id="37659at2759"/>
<proteinExistence type="inferred from homology"/>
<gene>
    <name evidence="3" type="ORF">CLAFUR5_08554</name>
</gene>
<dbReference type="PRINTS" id="PR00081">
    <property type="entry name" value="GDHRDH"/>
</dbReference>
<reference evidence="3" key="1">
    <citation type="submission" date="2021-12" db="EMBL/GenBank/DDBJ databases">
        <authorList>
            <person name="Zaccaron A."/>
            <person name="Stergiopoulos I."/>
        </authorList>
    </citation>
    <scope>NUCLEOTIDE SEQUENCE</scope>
    <source>
        <strain evidence="3">Race5_Kim</strain>
    </source>
</reference>
<organism evidence="3 4">
    <name type="scientific">Passalora fulva</name>
    <name type="common">Tomato leaf mold</name>
    <name type="synonym">Cladosporium fulvum</name>
    <dbReference type="NCBI Taxonomy" id="5499"/>
    <lineage>
        <taxon>Eukaryota</taxon>
        <taxon>Fungi</taxon>
        <taxon>Dikarya</taxon>
        <taxon>Ascomycota</taxon>
        <taxon>Pezizomycotina</taxon>
        <taxon>Dothideomycetes</taxon>
        <taxon>Dothideomycetidae</taxon>
        <taxon>Mycosphaerellales</taxon>
        <taxon>Mycosphaerellaceae</taxon>
        <taxon>Fulvia</taxon>
    </lineage>
</organism>
<sequence>MTRQKRPSSAVRAIEGGASFRSRQEESYCSAANNSILTTDAIDRLNRHPLHQLHLRTRSKQQAMAEYTPDEKLFERLRDKVIVLTGRASGIGAATVRLLDEHKAHVVFGDVNASAAYDNVVQHSSTATFVQCDVTKYEEFYRLFKTAYAKHGRIDHAISCAGIFEQGNCFDPGLTVDSVGEDPGNTQTMDVNVMGTLHCSRIAAVFPRETIQKGGNKSLVLLSSVNAFRESPGLFLLYQIYKHAIHGLLRSSRKTLFERDGIRVNAVCPGVTNIPMAAHVARPFREQGLSVPKPEQVAKIIVGLEVDESIQDKAFYIEGGGAWEFEDGFVREQPRWLGEKPTRRMRVNSEAVQKGALVPK</sequence>
<dbReference type="Gene3D" id="3.40.50.720">
    <property type="entry name" value="NAD(P)-binding Rossmann-like Domain"/>
    <property type="match status" value="1"/>
</dbReference>
<dbReference type="SUPFAM" id="SSF51735">
    <property type="entry name" value="NAD(P)-binding Rossmann-fold domains"/>
    <property type="match status" value="1"/>
</dbReference>
<evidence type="ECO:0000313" key="3">
    <source>
        <dbReference type="EMBL" id="UJO14948.1"/>
    </source>
</evidence>
<keyword evidence="2" id="KW-0560">Oxidoreductase</keyword>